<comment type="subcellular location">
    <subcellularLocation>
        <location evidence="1">Secreted</location>
    </subcellularLocation>
</comment>
<dbReference type="PANTHER" id="PTHR38340">
    <property type="entry name" value="S-LAYER PROTEIN"/>
    <property type="match status" value="1"/>
</dbReference>
<sequence>MATFTSFFPGGVNPDHYNPPLPGFDYMPFFEEIVKANEAVRGATTSTDIWYNLTNGLKLKLVGTGFAFDSTEDPIGGTITAIEIYLNDGTTKMQTLTGLNILLAAFDDAVDTLSQNGIARLLMNGNDILKGSAGDQDLIGYSGNDRFIGGSGNDFVYGGEGKDTYDGNGGSFDTLNFDDAYYTPSAFRGINLDANTKKVIDPWGNSETFTEFEQFRGTQFADIFKGAAVSESFMGLGGADKINGGLGSDLALYHRDDRRGGTGNVTVNLQTGKAIDGFGKIDTLTSIENVRTGGAADKLTGNSAANILRAGGGNDLLAGGLGKDTLLGEGGRDTFLFNTTLNRFTNVDKILDFNVVDDTVRLENAIFTQIAGTRTLTSAQFYKSAAGVAHDGSDRIIYETDTGKLFYDSNGSAAGGSVHFATISKDLALTSADFFII</sequence>
<dbReference type="GO" id="GO:0005509">
    <property type="term" value="F:calcium ion binding"/>
    <property type="evidence" value="ECO:0007669"/>
    <property type="project" value="InterPro"/>
</dbReference>
<comment type="caution">
    <text evidence="3">The sequence shown here is derived from an EMBL/GenBank/DDBJ whole genome shotgun (WGS) entry which is preliminary data.</text>
</comment>
<protein>
    <submittedName>
        <fullName evidence="3">Ca2+-binding RTX toxin-like protein</fullName>
    </submittedName>
</protein>
<dbReference type="PRINTS" id="PR00313">
    <property type="entry name" value="CABNDNGRPT"/>
</dbReference>
<dbReference type="RefSeq" id="WP_018327071.1">
    <property type="nucleotide sequence ID" value="NZ_JACHBK010000004.1"/>
</dbReference>
<dbReference type="Pfam" id="PF00353">
    <property type="entry name" value="HemolysinCabind"/>
    <property type="match status" value="4"/>
</dbReference>
<evidence type="ECO:0000313" key="4">
    <source>
        <dbReference type="Proteomes" id="UP000585507"/>
    </source>
</evidence>
<dbReference type="PANTHER" id="PTHR38340:SF1">
    <property type="entry name" value="S-LAYER PROTEIN"/>
    <property type="match status" value="1"/>
</dbReference>
<dbReference type="InterPro" id="IPR011049">
    <property type="entry name" value="Serralysin-like_metalloprot_C"/>
</dbReference>
<reference evidence="3 4" key="1">
    <citation type="submission" date="2020-08" db="EMBL/GenBank/DDBJ databases">
        <title>Genomic Encyclopedia of Type Strains, Phase IV (KMG-V): Genome sequencing to study the core and pangenomes of soil and plant-associated prokaryotes.</title>
        <authorList>
            <person name="Whitman W."/>
        </authorList>
    </citation>
    <scope>NUCLEOTIDE SEQUENCE [LARGE SCALE GENOMIC DNA]</scope>
    <source>
        <strain evidence="3 4">SEMIA 4084</strain>
    </source>
</reference>
<dbReference type="SUPFAM" id="SSF51120">
    <property type="entry name" value="beta-Roll"/>
    <property type="match status" value="2"/>
</dbReference>
<proteinExistence type="predicted"/>
<dbReference type="EMBL" id="JACHBK010000004">
    <property type="protein sequence ID" value="MBB5535155.1"/>
    <property type="molecule type" value="Genomic_DNA"/>
</dbReference>
<dbReference type="GO" id="GO:0005576">
    <property type="term" value="C:extracellular region"/>
    <property type="evidence" value="ECO:0007669"/>
    <property type="project" value="UniProtKB-SubCell"/>
</dbReference>
<evidence type="ECO:0000313" key="3">
    <source>
        <dbReference type="EMBL" id="MBB5535155.1"/>
    </source>
</evidence>
<evidence type="ECO:0000256" key="1">
    <source>
        <dbReference type="ARBA" id="ARBA00004613"/>
    </source>
</evidence>
<dbReference type="Proteomes" id="UP000585507">
    <property type="component" value="Unassembled WGS sequence"/>
</dbReference>
<dbReference type="InterPro" id="IPR001343">
    <property type="entry name" value="Hemolysn_Ca-bd"/>
</dbReference>
<name>A0A7W8UBP6_9HYPH</name>
<keyword evidence="2" id="KW-0964">Secreted</keyword>
<keyword evidence="4" id="KW-1185">Reference proteome</keyword>
<evidence type="ECO:0000256" key="2">
    <source>
        <dbReference type="ARBA" id="ARBA00022525"/>
    </source>
</evidence>
<dbReference type="Gene3D" id="2.150.10.10">
    <property type="entry name" value="Serralysin-like metalloprotease, C-terminal"/>
    <property type="match status" value="2"/>
</dbReference>
<dbReference type="InterPro" id="IPR050557">
    <property type="entry name" value="RTX_toxin/Mannuronan_C5-epim"/>
</dbReference>
<organism evidence="3 4">
    <name type="scientific">Rhizobium giardinii</name>
    <dbReference type="NCBI Taxonomy" id="56731"/>
    <lineage>
        <taxon>Bacteria</taxon>
        <taxon>Pseudomonadati</taxon>
        <taxon>Pseudomonadota</taxon>
        <taxon>Alphaproteobacteria</taxon>
        <taxon>Hyphomicrobiales</taxon>
        <taxon>Rhizobiaceae</taxon>
        <taxon>Rhizobium/Agrobacterium group</taxon>
        <taxon>Rhizobium</taxon>
    </lineage>
</organism>
<accession>A0A7W8UBP6</accession>
<gene>
    <name evidence="3" type="ORF">GGD55_001849</name>
</gene>
<dbReference type="AlphaFoldDB" id="A0A7W8UBP6"/>